<keyword evidence="3" id="KW-1185">Reference proteome</keyword>
<dbReference type="PANTHER" id="PTHR40067:SF1">
    <property type="entry name" value="UPF0297 PROTEIN YRZL"/>
    <property type="match status" value="1"/>
</dbReference>
<gene>
    <name evidence="2" type="ORF">H9L01_09810</name>
</gene>
<name>A0A7G9RYH2_9FIRM</name>
<dbReference type="Pfam" id="PF06135">
    <property type="entry name" value="IreB"/>
    <property type="match status" value="1"/>
</dbReference>
<sequence>MSRNNVTETMAFNSESVKQDRIKEILDEVTLALEERGYQAVSQISGYLISNDPAYISSHKNARVMIQQVERYEIIEELVRFYLSQTENK</sequence>
<dbReference type="PANTHER" id="PTHR40067">
    <property type="entry name" value="UPF0297 PROTEIN YRZL"/>
    <property type="match status" value="1"/>
</dbReference>
<evidence type="ECO:0000256" key="1">
    <source>
        <dbReference type="ARBA" id="ARBA00010888"/>
    </source>
</evidence>
<evidence type="ECO:0000313" key="3">
    <source>
        <dbReference type="Proteomes" id="UP000515928"/>
    </source>
</evidence>
<dbReference type="NCBIfam" id="NF003997">
    <property type="entry name" value="PRK05473.1"/>
    <property type="match status" value="1"/>
</dbReference>
<dbReference type="EMBL" id="CP060715">
    <property type="protein sequence ID" value="QNN60647.1"/>
    <property type="molecule type" value="Genomic_DNA"/>
</dbReference>
<proteinExistence type="inferred from homology"/>
<dbReference type="Proteomes" id="UP000515928">
    <property type="component" value="Chromosome"/>
</dbReference>
<organism evidence="2 3">
    <name type="scientific">Erysipelothrix inopinata</name>
    <dbReference type="NCBI Taxonomy" id="225084"/>
    <lineage>
        <taxon>Bacteria</taxon>
        <taxon>Bacillati</taxon>
        <taxon>Bacillota</taxon>
        <taxon>Erysipelotrichia</taxon>
        <taxon>Erysipelotrichales</taxon>
        <taxon>Erysipelotrichaceae</taxon>
        <taxon>Erysipelothrix</taxon>
    </lineage>
</organism>
<reference evidence="2 3" key="1">
    <citation type="submission" date="2020-08" db="EMBL/GenBank/DDBJ databases">
        <title>Genome sequence of Erysipelothrix inopinata DSM 15511T.</title>
        <authorList>
            <person name="Hyun D.-W."/>
            <person name="Bae J.-W."/>
        </authorList>
    </citation>
    <scope>NUCLEOTIDE SEQUENCE [LARGE SCALE GENOMIC DNA]</scope>
    <source>
        <strain evidence="2 3">DSM 15511</strain>
    </source>
</reference>
<accession>A0A7G9RYH2</accession>
<comment type="similarity">
    <text evidence="1">Belongs to the UPF0297 family.</text>
</comment>
<evidence type="ECO:0000313" key="2">
    <source>
        <dbReference type="EMBL" id="QNN60647.1"/>
    </source>
</evidence>
<dbReference type="AlphaFoldDB" id="A0A7G9RYH2"/>
<dbReference type="KEGG" id="eio:H9L01_09810"/>
<dbReference type="InterPro" id="IPR009309">
    <property type="entry name" value="IreB"/>
</dbReference>
<dbReference type="RefSeq" id="WP_187533771.1">
    <property type="nucleotide sequence ID" value="NZ_CBCSHU010000005.1"/>
</dbReference>
<protein>
    <submittedName>
        <fullName evidence="2">IreB family regulatory phosphoprotein</fullName>
    </submittedName>
</protein>